<keyword evidence="4 5" id="KW-0131">Cell cycle</keyword>
<evidence type="ECO:0000256" key="2">
    <source>
        <dbReference type="ARBA" id="ARBA00022618"/>
    </source>
</evidence>
<comment type="subunit">
    <text evidence="5">Self-interacts. Interacts with FtsZ.</text>
</comment>
<dbReference type="AlphaFoldDB" id="A0A7G8BIB2"/>
<comment type="similarity">
    <text evidence="5 6">Belongs to the FtsA/MreB family.</text>
</comment>
<keyword evidence="3 5" id="KW-0472">Membrane</keyword>
<proteinExistence type="inferred from homology"/>
<dbReference type="InterPro" id="IPR043129">
    <property type="entry name" value="ATPase_NBD"/>
</dbReference>
<evidence type="ECO:0000256" key="5">
    <source>
        <dbReference type="HAMAP-Rule" id="MF_02033"/>
    </source>
</evidence>
<dbReference type="EMBL" id="CP060394">
    <property type="protein sequence ID" value="QNI32282.1"/>
    <property type="molecule type" value="Genomic_DNA"/>
</dbReference>
<dbReference type="InterPro" id="IPR020823">
    <property type="entry name" value="Cell_div_FtsA"/>
</dbReference>
<dbReference type="GO" id="GO:0043093">
    <property type="term" value="P:FtsZ-dependent cytokinesis"/>
    <property type="evidence" value="ECO:0007669"/>
    <property type="project" value="UniProtKB-UniRule"/>
</dbReference>
<evidence type="ECO:0000256" key="3">
    <source>
        <dbReference type="ARBA" id="ARBA00023136"/>
    </source>
</evidence>
<dbReference type="InterPro" id="IPR003494">
    <property type="entry name" value="SHS2_FtsA"/>
</dbReference>
<dbReference type="PIRSF" id="PIRSF003101">
    <property type="entry name" value="FtsA"/>
    <property type="match status" value="1"/>
</dbReference>
<evidence type="ECO:0000256" key="1">
    <source>
        <dbReference type="ARBA" id="ARBA00022475"/>
    </source>
</evidence>
<keyword evidence="9" id="KW-1185">Reference proteome</keyword>
<dbReference type="NCBIfam" id="TIGR01174">
    <property type="entry name" value="ftsA"/>
    <property type="match status" value="1"/>
</dbReference>
<evidence type="ECO:0000259" key="7">
    <source>
        <dbReference type="SMART" id="SM00842"/>
    </source>
</evidence>
<dbReference type="Gene3D" id="3.30.420.40">
    <property type="match status" value="1"/>
</dbReference>
<dbReference type="Gene3D" id="3.30.1490.110">
    <property type="match status" value="1"/>
</dbReference>
<dbReference type="InterPro" id="IPR050696">
    <property type="entry name" value="FtsA/MreB"/>
</dbReference>
<dbReference type="Pfam" id="PF14450">
    <property type="entry name" value="FtsA"/>
    <property type="match status" value="1"/>
</dbReference>
<name>A0A7G8BIB2_9BACT</name>
<evidence type="ECO:0000313" key="8">
    <source>
        <dbReference type="EMBL" id="QNI32282.1"/>
    </source>
</evidence>
<dbReference type="HAMAP" id="MF_02033">
    <property type="entry name" value="FtsA"/>
    <property type="match status" value="1"/>
</dbReference>
<feature type="domain" description="SHS2" evidence="7">
    <location>
        <begin position="8"/>
        <end position="195"/>
    </location>
</feature>
<dbReference type="Pfam" id="PF02491">
    <property type="entry name" value="SHS2_FTSA"/>
    <property type="match status" value="1"/>
</dbReference>
<organism evidence="8 9">
    <name type="scientific">Alloacidobacterium dinghuense</name>
    <dbReference type="NCBI Taxonomy" id="2763107"/>
    <lineage>
        <taxon>Bacteria</taxon>
        <taxon>Pseudomonadati</taxon>
        <taxon>Acidobacteriota</taxon>
        <taxon>Terriglobia</taxon>
        <taxon>Terriglobales</taxon>
        <taxon>Acidobacteriaceae</taxon>
        <taxon>Alloacidobacterium</taxon>
    </lineage>
</organism>
<keyword evidence="2 5" id="KW-0132">Cell division</keyword>
<dbReference type="GO" id="GO:0009898">
    <property type="term" value="C:cytoplasmic side of plasma membrane"/>
    <property type="evidence" value="ECO:0007669"/>
    <property type="project" value="UniProtKB-UniRule"/>
</dbReference>
<evidence type="ECO:0000313" key="9">
    <source>
        <dbReference type="Proteomes" id="UP000515312"/>
    </source>
</evidence>
<dbReference type="GO" id="GO:0032153">
    <property type="term" value="C:cell division site"/>
    <property type="evidence" value="ECO:0007669"/>
    <property type="project" value="UniProtKB-UniRule"/>
</dbReference>
<dbReference type="SUPFAM" id="SSF53067">
    <property type="entry name" value="Actin-like ATPase domain"/>
    <property type="match status" value="2"/>
</dbReference>
<sequence length="404" mass="42855">MSQTEQLLTVLDVGSAKTRVLVAELHDGALRYRGHGIAESTGMRKGLIAELKQAASCINKAAMAAETMAQGTIDRCVVGIGGPHIRGLNSRGGVSLGSRLREITREDVRAAVDRARSVSLPSDREIIHLLPQQFILDEQPGIHDPVGMIGNRLEVNLHISTASASALQSVVTCANRAGLEVTESVFDAIAAAEATISADERELGSCLIDIGAGSTEIVVFFEGSVAHTSVVPIGGDHFTNDLAVGLHISAAEAEWIKCTYGHAVVTSVSSSNEVELQGMPGHEPRMVRQRYISEILEPRARELFQLLRENLRQGGVLEALGAGCVLTGGGSHLPGLLDTAESLLRVPARIGSPVPLSRMPEELIAPENATLVGMLLYAHRTSVTRAAEDQGLRAKLRAIFAGSL</sequence>
<evidence type="ECO:0000256" key="6">
    <source>
        <dbReference type="PIRNR" id="PIRNR003101"/>
    </source>
</evidence>
<dbReference type="PANTHER" id="PTHR32432">
    <property type="entry name" value="CELL DIVISION PROTEIN FTSA-RELATED"/>
    <property type="match status" value="1"/>
</dbReference>
<keyword evidence="1 5" id="KW-1003">Cell membrane</keyword>
<protein>
    <recommendedName>
        <fullName evidence="5 6">Cell division protein FtsA</fullName>
    </recommendedName>
</protein>
<dbReference type="Proteomes" id="UP000515312">
    <property type="component" value="Chromosome"/>
</dbReference>
<dbReference type="CDD" id="cd24048">
    <property type="entry name" value="ASKHA_NBD_FtsA"/>
    <property type="match status" value="1"/>
</dbReference>
<gene>
    <name evidence="5 8" type="primary">ftsA</name>
    <name evidence="8" type="ORF">H7849_25410</name>
</gene>
<accession>A0A7G8BIB2</accession>
<dbReference type="KEGG" id="adin:H7849_25410"/>
<dbReference type="PANTHER" id="PTHR32432:SF4">
    <property type="entry name" value="CELL DIVISION PROTEIN FTSA"/>
    <property type="match status" value="1"/>
</dbReference>
<dbReference type="RefSeq" id="WP_186743237.1">
    <property type="nucleotide sequence ID" value="NZ_CP060394.1"/>
</dbReference>
<reference evidence="8 9" key="1">
    <citation type="submission" date="2020-08" db="EMBL/GenBank/DDBJ databases">
        <title>Edaphobacter telluris sp. nov. and Acidobacterium dinghuensis sp. nov., two acidobacteria isolated from forest soil.</title>
        <authorList>
            <person name="Fu J."/>
            <person name="Qiu L."/>
        </authorList>
    </citation>
    <scope>NUCLEOTIDE SEQUENCE [LARGE SCALE GENOMIC DNA]</scope>
    <source>
        <strain evidence="8">4Y35</strain>
    </source>
</reference>
<evidence type="ECO:0000256" key="4">
    <source>
        <dbReference type="ARBA" id="ARBA00023306"/>
    </source>
</evidence>
<dbReference type="SMART" id="SM00842">
    <property type="entry name" value="FtsA"/>
    <property type="match status" value="1"/>
</dbReference>
<comment type="function">
    <text evidence="5 6">Cell division protein that is involved in the assembly of the Z ring. May serve as a membrane anchor for the Z ring.</text>
</comment>
<comment type="subcellular location">
    <subcellularLocation>
        <location evidence="5">Cell membrane</location>
        <topology evidence="5">Peripheral membrane protein</topology>
        <orientation evidence="5">Cytoplasmic side</orientation>
    </subcellularLocation>
    <text evidence="5">Localizes to the Z ring in an FtsZ-dependent manner. Targeted to the membrane through a conserved C-terminal amphipathic helix.</text>
</comment>